<feature type="repeat" description="ANK" evidence="3">
    <location>
        <begin position="297"/>
        <end position="329"/>
    </location>
</feature>
<dbReference type="Gene3D" id="1.25.40.20">
    <property type="entry name" value="Ankyrin repeat-containing domain"/>
    <property type="match status" value="2"/>
</dbReference>
<keyword evidence="5" id="KW-1185">Reference proteome</keyword>
<dbReference type="PROSITE" id="PS50297">
    <property type="entry name" value="ANK_REP_REGION"/>
    <property type="match status" value="1"/>
</dbReference>
<evidence type="ECO:0000256" key="3">
    <source>
        <dbReference type="PROSITE-ProRule" id="PRU00023"/>
    </source>
</evidence>
<comment type="caution">
    <text evidence="4">The sequence shown here is derived from an EMBL/GenBank/DDBJ whole genome shotgun (WGS) entry which is preliminary data.</text>
</comment>
<keyword evidence="2 3" id="KW-0040">ANK repeat</keyword>
<gene>
    <name evidence="4" type="ORF">BO94DRAFT_574845</name>
</gene>
<evidence type="ECO:0000313" key="5">
    <source>
        <dbReference type="Proteomes" id="UP000246702"/>
    </source>
</evidence>
<dbReference type="InterPro" id="IPR036770">
    <property type="entry name" value="Ankyrin_rpt-contain_sf"/>
</dbReference>
<dbReference type="Pfam" id="PF12796">
    <property type="entry name" value="Ank_2"/>
    <property type="match status" value="2"/>
</dbReference>
<dbReference type="AlphaFoldDB" id="A0A317WVG2"/>
<name>A0A317WVG2_9EURO</name>
<evidence type="ECO:0000256" key="2">
    <source>
        <dbReference type="ARBA" id="ARBA00023043"/>
    </source>
</evidence>
<accession>A0A317WVG2</accession>
<dbReference type="PROSITE" id="PS50088">
    <property type="entry name" value="ANK_REPEAT"/>
    <property type="match status" value="2"/>
</dbReference>
<protein>
    <submittedName>
        <fullName evidence="4">Ankyrin</fullName>
    </submittedName>
</protein>
<dbReference type="PANTHER" id="PTHR24198:SF165">
    <property type="entry name" value="ANKYRIN REPEAT-CONTAINING PROTEIN-RELATED"/>
    <property type="match status" value="1"/>
</dbReference>
<feature type="repeat" description="ANK" evidence="3">
    <location>
        <begin position="200"/>
        <end position="232"/>
    </location>
</feature>
<dbReference type="InterPro" id="IPR002110">
    <property type="entry name" value="Ankyrin_rpt"/>
</dbReference>
<dbReference type="OrthoDB" id="366390at2759"/>
<dbReference type="SMART" id="SM00248">
    <property type="entry name" value="ANK"/>
    <property type="match status" value="8"/>
</dbReference>
<sequence length="382" mass="42553">MSLHLLTPELVLIIAGFLSRKKDLNSLARTSHYLYQWVNPRLYKHGVRTRANRLLYWATAEGQLETLKKALNTGAKLPAPYAPATDAHCDISDVEYYRENERDEEASRQMDIGHPISIAGADPARLGKTGCGPLESAAMCNSLEIFKYLLAQMQKLKGSATYQQQLGDALCSAVCAQTKKEVIELLLQSGARVNHIYRDEAQTALFNAVRIGDKKLVRLLLDHGADPMIEVQRWDSPILVCAAWRGHHAIVYMLVKNHPELERQVADAMFEAARWGQESMTNYFLAKGANPDHIRNGTRTALSHAGEAGHAGIAEVLLAAGADLTAPDANGRTPIWYAMQTRHKAVRVAFCQHSLSDVKPYLYMEPDETYVPEELPPAWEAR</sequence>
<dbReference type="RefSeq" id="XP_025468200.1">
    <property type="nucleotide sequence ID" value="XM_025615041.1"/>
</dbReference>
<dbReference type="GeneID" id="37117184"/>
<dbReference type="PANTHER" id="PTHR24198">
    <property type="entry name" value="ANKYRIN REPEAT AND PROTEIN KINASE DOMAIN-CONTAINING PROTEIN"/>
    <property type="match status" value="1"/>
</dbReference>
<evidence type="ECO:0000256" key="1">
    <source>
        <dbReference type="ARBA" id="ARBA00022737"/>
    </source>
</evidence>
<keyword evidence="1" id="KW-0677">Repeat</keyword>
<proteinExistence type="predicted"/>
<reference evidence="4 5" key="1">
    <citation type="submission" date="2016-12" db="EMBL/GenBank/DDBJ databases">
        <title>The genomes of Aspergillus section Nigri reveals drivers in fungal speciation.</title>
        <authorList>
            <consortium name="DOE Joint Genome Institute"/>
            <person name="Vesth T.C."/>
            <person name="Nybo J."/>
            <person name="Theobald S."/>
            <person name="Brandl J."/>
            <person name="Frisvad J.C."/>
            <person name="Nielsen K.F."/>
            <person name="Lyhne E.K."/>
            <person name="Kogle M.E."/>
            <person name="Kuo A."/>
            <person name="Riley R."/>
            <person name="Clum A."/>
            <person name="Nolan M."/>
            <person name="Lipzen A."/>
            <person name="Salamov A."/>
            <person name="Henrissat B."/>
            <person name="Wiebenga A."/>
            <person name="De Vries R.P."/>
            <person name="Grigoriev I.V."/>
            <person name="Mortensen U.H."/>
            <person name="Andersen M.R."/>
            <person name="Baker S.E."/>
        </authorList>
    </citation>
    <scope>NUCLEOTIDE SEQUENCE [LARGE SCALE GENOMIC DNA]</scope>
    <source>
        <strain evidence="4 5">CBS 115572</strain>
    </source>
</reference>
<dbReference type="Proteomes" id="UP000246702">
    <property type="component" value="Unassembled WGS sequence"/>
</dbReference>
<dbReference type="EMBL" id="MSFK01000012">
    <property type="protein sequence ID" value="PWY88838.1"/>
    <property type="molecule type" value="Genomic_DNA"/>
</dbReference>
<organism evidence="4 5">
    <name type="scientific">Aspergillus sclerotioniger CBS 115572</name>
    <dbReference type="NCBI Taxonomy" id="1450535"/>
    <lineage>
        <taxon>Eukaryota</taxon>
        <taxon>Fungi</taxon>
        <taxon>Dikarya</taxon>
        <taxon>Ascomycota</taxon>
        <taxon>Pezizomycotina</taxon>
        <taxon>Eurotiomycetes</taxon>
        <taxon>Eurotiomycetidae</taxon>
        <taxon>Eurotiales</taxon>
        <taxon>Aspergillaceae</taxon>
        <taxon>Aspergillus</taxon>
        <taxon>Aspergillus subgen. Circumdati</taxon>
    </lineage>
</organism>
<dbReference type="SUPFAM" id="SSF48403">
    <property type="entry name" value="Ankyrin repeat"/>
    <property type="match status" value="1"/>
</dbReference>
<dbReference type="STRING" id="1450535.A0A317WVG2"/>
<evidence type="ECO:0000313" key="4">
    <source>
        <dbReference type="EMBL" id="PWY88838.1"/>
    </source>
</evidence>